<accession>A0ABY9CAC3</accession>
<evidence type="ECO:0000313" key="1">
    <source>
        <dbReference type="EMBL" id="WJZ91997.1"/>
    </source>
</evidence>
<keyword evidence="2" id="KW-1185">Reference proteome</keyword>
<sequence length="104" mass="12310">MSHMRNSVRPAFYLIRMSHNRNYVRPTSHFLRVYHIRNSSPSTFHPGISHPEFFSTDIPPGYLTSGILSDRRSIFSRYFAVGAYRRVREENDSTSPNRHVRILW</sequence>
<name>A0ABY9CAC3_VITVI</name>
<organism evidence="1 2">
    <name type="scientific">Vitis vinifera</name>
    <name type="common">Grape</name>
    <dbReference type="NCBI Taxonomy" id="29760"/>
    <lineage>
        <taxon>Eukaryota</taxon>
        <taxon>Viridiplantae</taxon>
        <taxon>Streptophyta</taxon>
        <taxon>Embryophyta</taxon>
        <taxon>Tracheophyta</taxon>
        <taxon>Spermatophyta</taxon>
        <taxon>Magnoliopsida</taxon>
        <taxon>eudicotyledons</taxon>
        <taxon>Gunneridae</taxon>
        <taxon>Pentapetalae</taxon>
        <taxon>rosids</taxon>
        <taxon>Vitales</taxon>
        <taxon>Vitaceae</taxon>
        <taxon>Viteae</taxon>
        <taxon>Vitis</taxon>
    </lineage>
</organism>
<gene>
    <name evidence="1" type="ORF">VitviT2T_011030</name>
</gene>
<proteinExistence type="predicted"/>
<evidence type="ECO:0000313" key="2">
    <source>
        <dbReference type="Proteomes" id="UP001227230"/>
    </source>
</evidence>
<protein>
    <submittedName>
        <fullName evidence="1">Uncharacterized protein</fullName>
    </submittedName>
</protein>
<reference evidence="1 2" key="1">
    <citation type="journal article" date="2023" name="Hortic Res">
        <title>The complete reference genome for grapevine (Vitis vinifera L.) genetics and breeding.</title>
        <authorList>
            <person name="Shi X."/>
            <person name="Cao S."/>
            <person name="Wang X."/>
            <person name="Huang S."/>
            <person name="Wang Y."/>
            <person name="Liu Z."/>
            <person name="Liu W."/>
            <person name="Leng X."/>
            <person name="Peng Y."/>
            <person name="Wang N."/>
            <person name="Wang Y."/>
            <person name="Ma Z."/>
            <person name="Xu X."/>
            <person name="Zhang F."/>
            <person name="Xue H."/>
            <person name="Zhong H."/>
            <person name="Wang Y."/>
            <person name="Zhang K."/>
            <person name="Velt A."/>
            <person name="Avia K."/>
            <person name="Holtgrawe D."/>
            <person name="Grimplet J."/>
            <person name="Matus J.T."/>
            <person name="Ware D."/>
            <person name="Wu X."/>
            <person name="Wang H."/>
            <person name="Liu C."/>
            <person name="Fang Y."/>
            <person name="Rustenholz C."/>
            <person name="Cheng Z."/>
            <person name="Xiao H."/>
            <person name="Zhou Y."/>
        </authorList>
    </citation>
    <scope>NUCLEOTIDE SEQUENCE [LARGE SCALE GENOMIC DNA]</scope>
    <source>
        <strain evidence="2">cv. Pinot noir / PN40024</strain>
        <tissue evidence="1">Leaf</tissue>
    </source>
</reference>
<dbReference type="Proteomes" id="UP001227230">
    <property type="component" value="Chromosome 7"/>
</dbReference>
<dbReference type="EMBL" id="CP126654">
    <property type="protein sequence ID" value="WJZ91997.1"/>
    <property type="molecule type" value="Genomic_DNA"/>
</dbReference>